<dbReference type="SUPFAM" id="SSF50129">
    <property type="entry name" value="GroES-like"/>
    <property type="match status" value="1"/>
</dbReference>
<organism evidence="4 5">
    <name type="scientific">Flavihumibacter fluminis</name>
    <dbReference type="NCBI Taxonomy" id="2909236"/>
    <lineage>
        <taxon>Bacteria</taxon>
        <taxon>Pseudomonadati</taxon>
        <taxon>Bacteroidota</taxon>
        <taxon>Chitinophagia</taxon>
        <taxon>Chitinophagales</taxon>
        <taxon>Chitinophagaceae</taxon>
        <taxon>Flavihumibacter</taxon>
    </lineage>
</organism>
<evidence type="ECO:0000256" key="1">
    <source>
        <dbReference type="ARBA" id="ARBA00023002"/>
    </source>
</evidence>
<dbReference type="CDD" id="cd08261">
    <property type="entry name" value="Zn_ADH7"/>
    <property type="match status" value="1"/>
</dbReference>
<dbReference type="InterPro" id="IPR013154">
    <property type="entry name" value="ADH-like_N"/>
</dbReference>
<proteinExistence type="predicted"/>
<dbReference type="Proteomes" id="UP001200145">
    <property type="component" value="Unassembled WGS sequence"/>
</dbReference>
<dbReference type="PANTHER" id="PTHR43401:SF3">
    <property type="entry name" value="L-GALACTONATE-5-DEHYDROGENASE"/>
    <property type="match status" value="1"/>
</dbReference>
<keyword evidence="1" id="KW-0560">Oxidoreductase</keyword>
<dbReference type="SUPFAM" id="SSF51735">
    <property type="entry name" value="NAD(P)-binding Rossmann-fold domains"/>
    <property type="match status" value="1"/>
</dbReference>
<comment type="caution">
    <text evidence="4">The sequence shown here is derived from an EMBL/GenBank/DDBJ whole genome shotgun (WGS) entry which is preliminary data.</text>
</comment>
<evidence type="ECO:0000259" key="3">
    <source>
        <dbReference type="Pfam" id="PF08240"/>
    </source>
</evidence>
<dbReference type="PANTHER" id="PTHR43401">
    <property type="entry name" value="L-THREONINE 3-DEHYDROGENASE"/>
    <property type="match status" value="1"/>
</dbReference>
<dbReference type="Gene3D" id="3.40.50.720">
    <property type="entry name" value="NAD(P)-binding Rossmann-like Domain"/>
    <property type="match status" value="1"/>
</dbReference>
<dbReference type="Gene3D" id="3.90.180.10">
    <property type="entry name" value="Medium-chain alcohol dehydrogenases, catalytic domain"/>
    <property type="match status" value="1"/>
</dbReference>
<sequence length="349" mass="37848">MIYSSLICDQPESFLYRQDQLELTPPSANTPTALLKVKQVGICGTDLHAFDGTQPFFQYPRILGHEICAEIVELPPTTPNPDKFQAGDLVTLIPYFSCGSCIACRSHKPNCCSSIQVFGVHIDGGLRQFIQVPFSALVKGPGLNPDQLALVEPLAIGAHAVRRANLQAGESILVIGAGPIGLGLMEMARIAGAAVIAMDVNTSRLEFCQQQLGIQHTINPKEEDAVEAIKNITKGDMATAVFDATGNLNAIEGGLQFLAHGGRFVLVGLQKQSFSFSHPEFHKRESTLMSSRNATREDFNWVISSLQSNLIQPANYITHRIAFSQLAELFKSLSNPSNGVIKAMVDMEA</sequence>
<dbReference type="InterPro" id="IPR011032">
    <property type="entry name" value="GroES-like_sf"/>
</dbReference>
<reference evidence="4 5" key="1">
    <citation type="submission" date="2022-01" db="EMBL/GenBank/DDBJ databases">
        <title>Flavihumibacter sp. nov., isolated from sediment of a river.</title>
        <authorList>
            <person name="Liu H."/>
        </authorList>
    </citation>
    <scope>NUCLEOTIDE SEQUENCE [LARGE SCALE GENOMIC DNA]</scope>
    <source>
        <strain evidence="4 5">RY-1</strain>
    </source>
</reference>
<name>A0ABS9BMA2_9BACT</name>
<accession>A0ABS9BMA2</accession>
<feature type="domain" description="Alcohol dehydrogenase-like C-terminal" evidence="2">
    <location>
        <begin position="179"/>
        <end position="306"/>
    </location>
</feature>
<dbReference type="RefSeq" id="WP_234868390.1">
    <property type="nucleotide sequence ID" value="NZ_JAKEVY010000007.1"/>
</dbReference>
<protein>
    <submittedName>
        <fullName evidence="4">Zinc-binding alcohol dehydrogenase family protein</fullName>
    </submittedName>
</protein>
<evidence type="ECO:0000259" key="2">
    <source>
        <dbReference type="Pfam" id="PF00107"/>
    </source>
</evidence>
<dbReference type="Pfam" id="PF00107">
    <property type="entry name" value="ADH_zinc_N"/>
    <property type="match status" value="1"/>
</dbReference>
<dbReference type="EMBL" id="JAKEVY010000007">
    <property type="protein sequence ID" value="MCF1716856.1"/>
    <property type="molecule type" value="Genomic_DNA"/>
</dbReference>
<gene>
    <name evidence="4" type="ORF">L0U88_19600</name>
</gene>
<dbReference type="InterPro" id="IPR013149">
    <property type="entry name" value="ADH-like_C"/>
</dbReference>
<evidence type="ECO:0000313" key="4">
    <source>
        <dbReference type="EMBL" id="MCF1716856.1"/>
    </source>
</evidence>
<dbReference type="InterPro" id="IPR036291">
    <property type="entry name" value="NAD(P)-bd_dom_sf"/>
</dbReference>
<feature type="domain" description="Alcohol dehydrogenase-like N-terminal" evidence="3">
    <location>
        <begin position="33"/>
        <end position="141"/>
    </location>
</feature>
<dbReference type="InterPro" id="IPR050129">
    <property type="entry name" value="Zn_alcohol_dh"/>
</dbReference>
<evidence type="ECO:0000313" key="5">
    <source>
        <dbReference type="Proteomes" id="UP001200145"/>
    </source>
</evidence>
<keyword evidence="5" id="KW-1185">Reference proteome</keyword>
<dbReference type="Pfam" id="PF08240">
    <property type="entry name" value="ADH_N"/>
    <property type="match status" value="1"/>
</dbReference>